<evidence type="ECO:0000256" key="1">
    <source>
        <dbReference type="ARBA" id="ARBA00022734"/>
    </source>
</evidence>
<accession>A0A9W6WAW7</accession>
<feature type="chain" id="PRO_5040905567" description="Ricin B lectin domain-containing protein" evidence="3">
    <location>
        <begin position="19"/>
        <end position="351"/>
    </location>
</feature>
<dbReference type="RefSeq" id="WP_285663268.1">
    <property type="nucleotide sequence ID" value="NZ_BSTX01000002.1"/>
</dbReference>
<dbReference type="SMART" id="SM00458">
    <property type="entry name" value="RICIN"/>
    <property type="match status" value="2"/>
</dbReference>
<dbReference type="Gene3D" id="2.80.10.50">
    <property type="match status" value="2"/>
</dbReference>
<feature type="domain" description="Ricin B lectin" evidence="4">
    <location>
        <begin position="230"/>
        <end position="351"/>
    </location>
</feature>
<dbReference type="PANTHER" id="PTHR11675:SF126">
    <property type="entry name" value="RICIN B LECTIN DOMAIN-CONTAINING PROTEIN"/>
    <property type="match status" value="1"/>
</dbReference>
<dbReference type="Proteomes" id="UP001165079">
    <property type="component" value="Unassembled WGS sequence"/>
</dbReference>
<dbReference type="PROSITE" id="PS50231">
    <property type="entry name" value="RICIN_B_LECTIN"/>
    <property type="match status" value="3"/>
</dbReference>
<reference evidence="5" key="1">
    <citation type="submission" date="2023-03" db="EMBL/GenBank/DDBJ databases">
        <title>Actinorhabdospora filicis NBRC 111898.</title>
        <authorList>
            <person name="Ichikawa N."/>
            <person name="Sato H."/>
            <person name="Tonouchi N."/>
        </authorList>
    </citation>
    <scope>NUCLEOTIDE SEQUENCE</scope>
    <source>
        <strain evidence="5">NBRC 111898</strain>
    </source>
</reference>
<dbReference type="InterPro" id="IPR035992">
    <property type="entry name" value="Ricin_B-like_lectins"/>
</dbReference>
<evidence type="ECO:0000313" key="5">
    <source>
        <dbReference type="EMBL" id="GLZ78095.1"/>
    </source>
</evidence>
<evidence type="ECO:0000256" key="2">
    <source>
        <dbReference type="ARBA" id="ARBA00023157"/>
    </source>
</evidence>
<evidence type="ECO:0000259" key="4">
    <source>
        <dbReference type="SMART" id="SM00458"/>
    </source>
</evidence>
<dbReference type="Pfam" id="PF00652">
    <property type="entry name" value="Ricin_B_lectin"/>
    <property type="match status" value="1"/>
</dbReference>
<dbReference type="InterPro" id="IPR000772">
    <property type="entry name" value="Ricin_B_lectin"/>
</dbReference>
<dbReference type="SUPFAM" id="SSF50370">
    <property type="entry name" value="Ricin B-like lectins"/>
    <property type="match status" value="2"/>
</dbReference>
<feature type="signal peptide" evidence="3">
    <location>
        <begin position="1"/>
        <end position="18"/>
    </location>
</feature>
<protein>
    <recommendedName>
        <fullName evidence="4">Ricin B lectin domain-containing protein</fullName>
    </recommendedName>
</protein>
<keyword evidence="2" id="KW-1015">Disulfide bond</keyword>
<feature type="domain" description="Ricin B lectin" evidence="4">
    <location>
        <begin position="102"/>
        <end position="227"/>
    </location>
</feature>
<keyword evidence="3" id="KW-0732">Signal</keyword>
<dbReference type="GO" id="GO:0006493">
    <property type="term" value="P:protein O-linked glycosylation"/>
    <property type="evidence" value="ECO:0007669"/>
    <property type="project" value="TreeGrafter"/>
</dbReference>
<gene>
    <name evidence="5" type="ORF">Afil01_29020</name>
</gene>
<dbReference type="AlphaFoldDB" id="A0A9W6WAW7"/>
<dbReference type="PANTHER" id="PTHR11675">
    <property type="entry name" value="N-ACETYLGALACTOSAMINYLTRANSFERASE"/>
    <property type="match status" value="1"/>
</dbReference>
<organism evidence="5 6">
    <name type="scientific">Actinorhabdospora filicis</name>
    <dbReference type="NCBI Taxonomy" id="1785913"/>
    <lineage>
        <taxon>Bacteria</taxon>
        <taxon>Bacillati</taxon>
        <taxon>Actinomycetota</taxon>
        <taxon>Actinomycetes</taxon>
        <taxon>Micromonosporales</taxon>
        <taxon>Micromonosporaceae</taxon>
        <taxon>Actinorhabdospora</taxon>
    </lineage>
</organism>
<proteinExistence type="predicted"/>
<dbReference type="GO" id="GO:0004653">
    <property type="term" value="F:polypeptide N-acetylgalactosaminyltransferase activity"/>
    <property type="evidence" value="ECO:0007669"/>
    <property type="project" value="TreeGrafter"/>
</dbReference>
<evidence type="ECO:0000256" key="3">
    <source>
        <dbReference type="SAM" id="SignalP"/>
    </source>
</evidence>
<name>A0A9W6WAW7_9ACTN</name>
<dbReference type="GO" id="GO:0030246">
    <property type="term" value="F:carbohydrate binding"/>
    <property type="evidence" value="ECO:0007669"/>
    <property type="project" value="UniProtKB-KW"/>
</dbReference>
<keyword evidence="1" id="KW-0430">Lectin</keyword>
<sequence>MGLLLVAGLLAAAAPAGASPQTPNEPLAAGAFSLYTEETYGGKPQCTDRGQNYVRYGWRNRAVTGYQCELAGQNTIMYWRLHVLIEGTTVSPAILPTGAIYGQAEEDISFEPCLGLANASPPMVIIDVCNGASPGQRWTWMPNHTVRNQNGQCLDVQYGNTGNGSRLVTWACDAAKPNQIWDYDDSGRLVNPATGKCVDDPSHFTSPNRQAELWACIDADWQRWDPPRRGELESAMPGNWCVQVTGDHEATLGKCAYGAANQTWQLFANGDVIDTEGRCLDVYKAGTANGTKVLTWPCKDQPNQKWELTPTGLRNPASGRCLDIYKSILRPDVGLEIWDCHGTQNQRWTYL</sequence>
<evidence type="ECO:0000313" key="6">
    <source>
        <dbReference type="Proteomes" id="UP001165079"/>
    </source>
</evidence>
<dbReference type="EMBL" id="BSTX01000002">
    <property type="protein sequence ID" value="GLZ78095.1"/>
    <property type="molecule type" value="Genomic_DNA"/>
</dbReference>
<comment type="caution">
    <text evidence="5">The sequence shown here is derived from an EMBL/GenBank/DDBJ whole genome shotgun (WGS) entry which is preliminary data.</text>
</comment>
<keyword evidence="6" id="KW-1185">Reference proteome</keyword>